<evidence type="ECO:0000256" key="3">
    <source>
        <dbReference type="ARBA" id="ARBA00022692"/>
    </source>
</evidence>
<feature type="non-terminal residue" evidence="11">
    <location>
        <position position="68"/>
    </location>
</feature>
<dbReference type="PROSITE" id="PS50850">
    <property type="entry name" value="MFS"/>
    <property type="match status" value="1"/>
</dbReference>
<accession>A0A8S2UH70</accession>
<dbReference type="PANTHER" id="PTHR23505">
    <property type="entry name" value="SPINSTER"/>
    <property type="match status" value="1"/>
</dbReference>
<comment type="similarity">
    <text evidence="6">Belongs to the major facilitator superfamily. Spinster (TC 2.A.1.49) family.</text>
</comment>
<dbReference type="EMBL" id="CAJOBI010045550">
    <property type="protein sequence ID" value="CAF4345838.1"/>
    <property type="molecule type" value="Genomic_DNA"/>
</dbReference>
<dbReference type="Gene3D" id="1.20.1250.20">
    <property type="entry name" value="MFS general substrate transporter like domains"/>
    <property type="match status" value="1"/>
</dbReference>
<comment type="caution">
    <text evidence="11">The sequence shown here is derived from an EMBL/GenBank/DDBJ whole genome shotgun (WGS) entry which is preliminary data.</text>
</comment>
<dbReference type="EMBL" id="CAJOBH010024307">
    <property type="protein sequence ID" value="CAF4240995.1"/>
    <property type="molecule type" value="Genomic_DNA"/>
</dbReference>
<dbReference type="GO" id="GO:0016020">
    <property type="term" value="C:membrane"/>
    <property type="evidence" value="ECO:0007669"/>
    <property type="project" value="UniProtKB-SubCell"/>
</dbReference>
<dbReference type="EMBL" id="CAJOBI010045236">
    <property type="protein sequence ID" value="CAF4344323.1"/>
    <property type="molecule type" value="Genomic_DNA"/>
</dbReference>
<evidence type="ECO:0000256" key="6">
    <source>
        <dbReference type="ARBA" id="ARBA00024338"/>
    </source>
</evidence>
<protein>
    <recommendedName>
        <fullName evidence="8">Major facilitator superfamily (MFS) profile domain-containing protein</fullName>
    </recommendedName>
</protein>
<dbReference type="InterPro" id="IPR044770">
    <property type="entry name" value="MFS_spinster-like"/>
</dbReference>
<dbReference type="GO" id="GO:0022857">
    <property type="term" value="F:transmembrane transporter activity"/>
    <property type="evidence" value="ECO:0007669"/>
    <property type="project" value="InterPro"/>
</dbReference>
<evidence type="ECO:0000313" key="9">
    <source>
        <dbReference type="EMBL" id="CAF4240847.1"/>
    </source>
</evidence>
<keyword evidence="3 7" id="KW-0812">Transmembrane</keyword>
<evidence type="ECO:0000313" key="12">
    <source>
        <dbReference type="EMBL" id="CAF4345838.1"/>
    </source>
</evidence>
<gene>
    <name evidence="9" type="ORF">BYL167_LOCUS25163</name>
    <name evidence="10" type="ORF">BYL167_LOCUS25168</name>
    <name evidence="11" type="ORF">SMN809_LOCUS27947</name>
    <name evidence="12" type="ORF">SMN809_LOCUS28013</name>
</gene>
<evidence type="ECO:0000313" key="13">
    <source>
        <dbReference type="Proteomes" id="UP000676336"/>
    </source>
</evidence>
<organism evidence="11 13">
    <name type="scientific">Rotaria magnacalcarata</name>
    <dbReference type="NCBI Taxonomy" id="392030"/>
    <lineage>
        <taxon>Eukaryota</taxon>
        <taxon>Metazoa</taxon>
        <taxon>Spiralia</taxon>
        <taxon>Gnathifera</taxon>
        <taxon>Rotifera</taxon>
        <taxon>Eurotatoria</taxon>
        <taxon>Bdelloidea</taxon>
        <taxon>Philodinida</taxon>
        <taxon>Philodinidae</taxon>
        <taxon>Rotaria</taxon>
    </lineage>
</organism>
<dbReference type="InterPro" id="IPR011701">
    <property type="entry name" value="MFS"/>
</dbReference>
<dbReference type="InterPro" id="IPR020846">
    <property type="entry name" value="MFS_dom"/>
</dbReference>
<comment type="subcellular location">
    <subcellularLocation>
        <location evidence="1">Membrane</location>
        <topology evidence="1">Multi-pass membrane protein</topology>
    </subcellularLocation>
</comment>
<dbReference type="AlphaFoldDB" id="A0A8S2UH70"/>
<evidence type="ECO:0000256" key="4">
    <source>
        <dbReference type="ARBA" id="ARBA00022989"/>
    </source>
</evidence>
<evidence type="ECO:0000256" key="7">
    <source>
        <dbReference type="SAM" id="Phobius"/>
    </source>
</evidence>
<evidence type="ECO:0000259" key="8">
    <source>
        <dbReference type="PROSITE" id="PS50850"/>
    </source>
</evidence>
<dbReference type="Proteomes" id="UP000676336">
    <property type="component" value="Unassembled WGS sequence"/>
</dbReference>
<name>A0A8S2UH70_9BILA</name>
<feature type="transmembrane region" description="Helical" evidence="7">
    <location>
        <begin position="19"/>
        <end position="39"/>
    </location>
</feature>
<feature type="domain" description="Major facilitator superfamily (MFS) profile" evidence="8">
    <location>
        <begin position="1"/>
        <end position="68"/>
    </location>
</feature>
<evidence type="ECO:0000313" key="10">
    <source>
        <dbReference type="EMBL" id="CAF4240995.1"/>
    </source>
</evidence>
<keyword evidence="5 7" id="KW-0472">Membrane</keyword>
<evidence type="ECO:0000256" key="2">
    <source>
        <dbReference type="ARBA" id="ARBA00022448"/>
    </source>
</evidence>
<keyword evidence="4 7" id="KW-1133">Transmembrane helix</keyword>
<dbReference type="Proteomes" id="UP000681967">
    <property type="component" value="Unassembled WGS sequence"/>
</dbReference>
<dbReference type="SUPFAM" id="SSF103473">
    <property type="entry name" value="MFS general substrate transporter"/>
    <property type="match status" value="1"/>
</dbReference>
<proteinExistence type="inferred from homology"/>
<dbReference type="EMBL" id="CAJOBH010024284">
    <property type="protein sequence ID" value="CAF4240847.1"/>
    <property type="molecule type" value="Genomic_DNA"/>
</dbReference>
<keyword evidence="2" id="KW-0813">Transport</keyword>
<sequence>GVLEQIQDYFHIGDAEAGLLQTVFVCSYMALAPLFGYLGDRYSRKLMIILGVTLWSMTTVAGSFVPKH</sequence>
<feature type="non-terminal residue" evidence="11">
    <location>
        <position position="1"/>
    </location>
</feature>
<evidence type="ECO:0000313" key="11">
    <source>
        <dbReference type="EMBL" id="CAF4344323.1"/>
    </source>
</evidence>
<evidence type="ECO:0000256" key="1">
    <source>
        <dbReference type="ARBA" id="ARBA00004141"/>
    </source>
</evidence>
<dbReference type="Pfam" id="PF07690">
    <property type="entry name" value="MFS_1"/>
    <property type="match status" value="1"/>
</dbReference>
<evidence type="ECO:0000256" key="5">
    <source>
        <dbReference type="ARBA" id="ARBA00023136"/>
    </source>
</evidence>
<feature type="transmembrane region" description="Helical" evidence="7">
    <location>
        <begin position="46"/>
        <end position="65"/>
    </location>
</feature>
<dbReference type="PANTHER" id="PTHR23505:SF79">
    <property type="entry name" value="PROTEIN SPINSTER"/>
    <property type="match status" value="1"/>
</dbReference>
<reference evidence="11" key="1">
    <citation type="submission" date="2021-02" db="EMBL/GenBank/DDBJ databases">
        <authorList>
            <person name="Nowell W R."/>
        </authorList>
    </citation>
    <scope>NUCLEOTIDE SEQUENCE</scope>
</reference>
<dbReference type="InterPro" id="IPR036259">
    <property type="entry name" value="MFS_trans_sf"/>
</dbReference>